<dbReference type="InterPro" id="IPR036390">
    <property type="entry name" value="WH_DNA-bd_sf"/>
</dbReference>
<organism evidence="6 7">
    <name type="scientific">Stappia taiwanensis</name>
    <dbReference type="NCBI Taxonomy" id="992267"/>
    <lineage>
        <taxon>Bacteria</taxon>
        <taxon>Pseudomonadati</taxon>
        <taxon>Pseudomonadota</taxon>
        <taxon>Alphaproteobacteria</taxon>
        <taxon>Hyphomicrobiales</taxon>
        <taxon>Stappiaceae</taxon>
        <taxon>Stappia</taxon>
    </lineage>
</organism>
<keyword evidence="7" id="KW-1185">Reference proteome</keyword>
<keyword evidence="2" id="KW-0805">Transcription regulation</keyword>
<accession>A0A838XT80</accession>
<dbReference type="Proteomes" id="UP000559404">
    <property type="component" value="Unassembled WGS sequence"/>
</dbReference>
<evidence type="ECO:0000259" key="5">
    <source>
        <dbReference type="PROSITE" id="PS50931"/>
    </source>
</evidence>
<dbReference type="PANTHER" id="PTHR30126:SF40">
    <property type="entry name" value="HTH-TYPE TRANSCRIPTIONAL REGULATOR GLTR"/>
    <property type="match status" value="1"/>
</dbReference>
<comment type="caution">
    <text evidence="6">The sequence shown here is derived from an EMBL/GenBank/DDBJ whole genome shotgun (WGS) entry which is preliminary data.</text>
</comment>
<sequence length="387" mass="42648">MRLLTIILGDLVLRENGVRAAARISGAPVSTVASALARLEAELSLQLVRRGGGDLALSVQGEQLRGSLERISTLCRRVYRLSPDDSLAAVLTTPVTLEALFRLAGVLRAGSIRKAALEMQLGQPQLTRTITQIEQRLGRVLMERGSHGVTPTAEGLALIEVIDELQDRWSYLSRTSDNRFERGVRGRSLGSVIPSGSQSEIAEVLARISIRWLQRFPVPLFIASATAEELMTGLDEGRYDAVLLDSGTVENRYRCVPMLAGRLALYGQDLPDTLACPELMEALSRAPLALQSLRSGLRQKTTQFLDDFCGPDWRWKIRLMEIDSVPVTLNAVLYQGAISVLPASLRLPAGACVKRLLLPPDYLQTLSLISRHDARSQRFVEQIQELF</sequence>
<keyword evidence="3" id="KW-0238">DNA-binding</keyword>
<dbReference type="InterPro" id="IPR036388">
    <property type="entry name" value="WH-like_DNA-bd_sf"/>
</dbReference>
<dbReference type="RefSeq" id="WP_181758301.1">
    <property type="nucleotide sequence ID" value="NZ_BMCR01000001.1"/>
</dbReference>
<dbReference type="SUPFAM" id="SSF53850">
    <property type="entry name" value="Periplasmic binding protein-like II"/>
    <property type="match status" value="1"/>
</dbReference>
<name>A0A838XT80_9HYPH</name>
<dbReference type="Gene3D" id="3.40.190.290">
    <property type="match status" value="1"/>
</dbReference>
<evidence type="ECO:0000313" key="6">
    <source>
        <dbReference type="EMBL" id="MBA4610100.1"/>
    </source>
</evidence>
<dbReference type="SUPFAM" id="SSF46785">
    <property type="entry name" value="Winged helix' DNA-binding domain"/>
    <property type="match status" value="2"/>
</dbReference>
<reference evidence="6 7" key="1">
    <citation type="submission" date="2020-07" db="EMBL/GenBank/DDBJ databases">
        <authorList>
            <person name="Li M."/>
        </authorList>
    </citation>
    <scope>NUCLEOTIDE SEQUENCE [LARGE SCALE GENOMIC DNA]</scope>
    <source>
        <strain evidence="6 7">DSM 23284</strain>
    </source>
</reference>
<dbReference type="PROSITE" id="PS50931">
    <property type="entry name" value="HTH_LYSR"/>
    <property type="match status" value="2"/>
</dbReference>
<evidence type="ECO:0000256" key="4">
    <source>
        <dbReference type="ARBA" id="ARBA00023163"/>
    </source>
</evidence>
<feature type="domain" description="HTH lysR-type" evidence="5">
    <location>
        <begin position="1"/>
        <end position="58"/>
    </location>
</feature>
<keyword evidence="4" id="KW-0804">Transcription</keyword>
<dbReference type="PANTHER" id="PTHR30126">
    <property type="entry name" value="HTH-TYPE TRANSCRIPTIONAL REGULATOR"/>
    <property type="match status" value="1"/>
</dbReference>
<protein>
    <submittedName>
        <fullName evidence="6">LysR family transcriptional regulator</fullName>
    </submittedName>
</protein>
<evidence type="ECO:0000256" key="3">
    <source>
        <dbReference type="ARBA" id="ARBA00023125"/>
    </source>
</evidence>
<feature type="domain" description="HTH lysR-type" evidence="5">
    <location>
        <begin position="106"/>
        <end position="152"/>
    </location>
</feature>
<proteinExistence type="inferred from homology"/>
<reference evidence="6 7" key="2">
    <citation type="submission" date="2020-08" db="EMBL/GenBank/DDBJ databases">
        <title>Stappia taiwanensis sp. nov., isolated from a coastal thermal spring.</title>
        <authorList>
            <person name="Kampfer P."/>
        </authorList>
    </citation>
    <scope>NUCLEOTIDE SEQUENCE [LARGE SCALE GENOMIC DNA]</scope>
    <source>
        <strain evidence="6 7">DSM 23284</strain>
    </source>
</reference>
<dbReference type="AlphaFoldDB" id="A0A838XT80"/>
<dbReference type="GO" id="GO:0000976">
    <property type="term" value="F:transcription cis-regulatory region binding"/>
    <property type="evidence" value="ECO:0007669"/>
    <property type="project" value="TreeGrafter"/>
</dbReference>
<gene>
    <name evidence="6" type="ORF">H1W37_00440</name>
</gene>
<dbReference type="EMBL" id="JACEON010000001">
    <property type="protein sequence ID" value="MBA4610100.1"/>
    <property type="molecule type" value="Genomic_DNA"/>
</dbReference>
<evidence type="ECO:0000256" key="1">
    <source>
        <dbReference type="ARBA" id="ARBA00009437"/>
    </source>
</evidence>
<dbReference type="InterPro" id="IPR005119">
    <property type="entry name" value="LysR_subst-bd"/>
</dbReference>
<dbReference type="GO" id="GO:0003700">
    <property type="term" value="F:DNA-binding transcription factor activity"/>
    <property type="evidence" value="ECO:0007669"/>
    <property type="project" value="InterPro"/>
</dbReference>
<evidence type="ECO:0000256" key="2">
    <source>
        <dbReference type="ARBA" id="ARBA00023015"/>
    </source>
</evidence>
<dbReference type="InterPro" id="IPR000847">
    <property type="entry name" value="LysR_HTH_N"/>
</dbReference>
<evidence type="ECO:0000313" key="7">
    <source>
        <dbReference type="Proteomes" id="UP000559404"/>
    </source>
</evidence>
<comment type="similarity">
    <text evidence="1">Belongs to the LysR transcriptional regulatory family.</text>
</comment>
<dbReference type="Pfam" id="PF00126">
    <property type="entry name" value="HTH_1"/>
    <property type="match status" value="1"/>
</dbReference>
<dbReference type="Gene3D" id="1.10.10.10">
    <property type="entry name" value="Winged helix-like DNA-binding domain superfamily/Winged helix DNA-binding domain"/>
    <property type="match status" value="2"/>
</dbReference>
<dbReference type="Pfam" id="PF03466">
    <property type="entry name" value="LysR_substrate"/>
    <property type="match status" value="1"/>
</dbReference>